<dbReference type="GO" id="GO:0016042">
    <property type="term" value="P:lipid catabolic process"/>
    <property type="evidence" value="ECO:0007669"/>
    <property type="project" value="UniProtKB-KW"/>
</dbReference>
<dbReference type="PANTHER" id="PTHR14226">
    <property type="entry name" value="NEUROPATHY TARGET ESTERASE/SWISS CHEESE D.MELANOGASTER"/>
    <property type="match status" value="1"/>
</dbReference>
<evidence type="ECO:0000313" key="6">
    <source>
        <dbReference type="Proteomes" id="UP000075321"/>
    </source>
</evidence>
<dbReference type="PROSITE" id="PS51635">
    <property type="entry name" value="PNPLA"/>
    <property type="match status" value="1"/>
</dbReference>
<comment type="caution">
    <text evidence="5">The sequence shown here is derived from an EMBL/GenBank/DDBJ whole genome shotgun (WGS) entry which is preliminary data.</text>
</comment>
<evidence type="ECO:0000256" key="2">
    <source>
        <dbReference type="ARBA" id="ARBA00022963"/>
    </source>
</evidence>
<dbReference type="PATRIC" id="fig|1008153.3.peg.433"/>
<dbReference type="InterPro" id="IPR016035">
    <property type="entry name" value="Acyl_Trfase/lysoPLipase"/>
</dbReference>
<dbReference type="Gene3D" id="3.40.1090.10">
    <property type="entry name" value="Cytosolic phospholipase A2 catalytic domain"/>
    <property type="match status" value="2"/>
</dbReference>
<organism evidence="5 6">
    <name type="scientific">Halalkalicoccus paucihalophilus</name>
    <dbReference type="NCBI Taxonomy" id="1008153"/>
    <lineage>
        <taxon>Archaea</taxon>
        <taxon>Methanobacteriati</taxon>
        <taxon>Methanobacteriota</taxon>
        <taxon>Stenosarchaea group</taxon>
        <taxon>Halobacteria</taxon>
        <taxon>Halobacteriales</taxon>
        <taxon>Halococcaceae</taxon>
        <taxon>Halalkalicoccus</taxon>
    </lineage>
</organism>
<evidence type="ECO:0000313" key="5">
    <source>
        <dbReference type="EMBL" id="KYH27761.1"/>
    </source>
</evidence>
<feature type="domain" description="PNPLA" evidence="4">
    <location>
        <begin position="13"/>
        <end position="211"/>
    </location>
</feature>
<name>A0A151AJF1_9EURY</name>
<evidence type="ECO:0000256" key="1">
    <source>
        <dbReference type="ARBA" id="ARBA00022801"/>
    </source>
</evidence>
<dbReference type="InterPro" id="IPR050301">
    <property type="entry name" value="NTE"/>
</dbReference>
<accession>A0A151AJF1</accession>
<dbReference type="InterPro" id="IPR002641">
    <property type="entry name" value="PNPLA_dom"/>
</dbReference>
<dbReference type="RefSeq" id="WP_066378914.1">
    <property type="nucleotide sequence ID" value="NZ_LTAZ01000001.1"/>
</dbReference>
<proteinExistence type="predicted"/>
<dbReference type="AlphaFoldDB" id="A0A151AJF1"/>
<reference evidence="5 6" key="1">
    <citation type="submission" date="2016-02" db="EMBL/GenBank/DDBJ databases">
        <title>Genome sequence of Halalkalicoccus paucihalophilus DSM 24557.</title>
        <authorList>
            <person name="Poehlein A."/>
            <person name="Daniel R."/>
        </authorList>
    </citation>
    <scope>NUCLEOTIDE SEQUENCE [LARGE SCALE GENOMIC DNA]</scope>
    <source>
        <strain evidence="5 6">DSM 24557</strain>
    </source>
</reference>
<keyword evidence="6" id="KW-1185">Reference proteome</keyword>
<keyword evidence="2" id="KW-0442">Lipid degradation</keyword>
<evidence type="ECO:0000259" key="4">
    <source>
        <dbReference type="PROSITE" id="PS51635"/>
    </source>
</evidence>
<keyword evidence="3" id="KW-0443">Lipid metabolism</keyword>
<dbReference type="PANTHER" id="PTHR14226:SF78">
    <property type="entry name" value="SLR0060 PROTEIN"/>
    <property type="match status" value="1"/>
</dbReference>
<evidence type="ECO:0000256" key="3">
    <source>
        <dbReference type="ARBA" id="ARBA00023098"/>
    </source>
</evidence>
<dbReference type="SUPFAM" id="SSF52151">
    <property type="entry name" value="FabD/lysophospholipase-like"/>
    <property type="match status" value="1"/>
</dbReference>
<keyword evidence="1" id="KW-0378">Hydrolase</keyword>
<gene>
    <name evidence="5" type="ORF">HAPAU_04290</name>
</gene>
<dbReference type="Pfam" id="PF01734">
    <property type="entry name" value="Patatin"/>
    <property type="match status" value="1"/>
</dbReference>
<dbReference type="GO" id="GO:0016787">
    <property type="term" value="F:hydrolase activity"/>
    <property type="evidence" value="ECO:0007669"/>
    <property type="project" value="UniProtKB-KW"/>
</dbReference>
<protein>
    <submittedName>
        <fullName evidence="5">Patatin-like phospholipase</fullName>
    </submittedName>
</protein>
<dbReference type="EMBL" id="LTAZ01000001">
    <property type="protein sequence ID" value="KYH27761.1"/>
    <property type="molecule type" value="Genomic_DNA"/>
</dbReference>
<sequence length="329" mass="36543">MSTDTDGTTHVAIACQGGGSHTAFTAGVLGRLLREREDRAFEPVAFSGTSGGAVCATAAWYGLLEGGTERAVETLEGVWRDLSARSAVDRMTNEWAVRLAAVAERGWPVPGVSPYDVPFTSAGRDRFLEAIEAHVDFERASDLAADADLDLIVGAADVTEGEFATFRNAGVTAESVLASAAIPTLFEAVEIDDHWYWDGLFSQNPPIREFLEPRELEAKPDEIWIVQINPKRRDDVPESLEEIADRRNELAGNLSLYQEVDFIEQVNDWLDEGALSEEYKPIDVEFIEMGGELSTSSKLDRDPEFIDRLMQRGARRAERFLEERSERRE</sequence>
<dbReference type="OrthoDB" id="371677at2157"/>
<dbReference type="Proteomes" id="UP000075321">
    <property type="component" value="Unassembled WGS sequence"/>
</dbReference>